<proteinExistence type="predicted"/>
<organism evidence="3 4">
    <name type="scientific">Oryza sativa subsp. indica</name>
    <name type="common">Rice</name>
    <dbReference type="NCBI Taxonomy" id="39946"/>
    <lineage>
        <taxon>Eukaryota</taxon>
        <taxon>Viridiplantae</taxon>
        <taxon>Streptophyta</taxon>
        <taxon>Embryophyta</taxon>
        <taxon>Tracheophyta</taxon>
        <taxon>Spermatophyta</taxon>
        <taxon>Magnoliopsida</taxon>
        <taxon>Liliopsida</taxon>
        <taxon>Poales</taxon>
        <taxon>Poaceae</taxon>
        <taxon>BOP clade</taxon>
        <taxon>Oryzoideae</taxon>
        <taxon>Oryzeae</taxon>
        <taxon>Oryzinae</taxon>
        <taxon>Oryza</taxon>
        <taxon>Oryza sativa</taxon>
    </lineage>
</organism>
<dbReference type="STRING" id="39946.B8AW97"/>
<sequence length="685" mass="75553">MDGIDTVGEGGGGPAALGMEAVDRRCWPLGMEATPLGSKAAAQPRRGGRRWGMASAVERREHSRRSGRSRSRSPARDRGSPPRRRERSPAARSRSPRRRSPVKSTSSHRERSPVRRNGSPRRSPVRSIGRSPQRDRVKEQVRSPKQSRSRSPSPARKRESWSPSPQSKRLRRAQSEREGADATEGDRRKTTRERDEGKDVSRDRKAEREEGSFKDRKLDHDDDRDHSRDRRSDRSGASRETWSSRDDEGRDSRGRRSDGDDRKGICREQRADHDDRKDSARERRADRDESNGESGRSSRLSPEEHRHRGRHESHQSPRSSRSAARGEDFMPYDFFVQGHSDWKKFRPGLPEYLPEMDRMFEGVAVDGSASFVATAEEPIECDSSDEADGDEQEDELTPLSVGNKRTSPSKKSKSPAVRAMVSNMREYNVLQRSKISLMQSMLQVMQDVAEAERKAAEAERRAAEAHMIAAEAQANAHEMKIKKDAGQSSSSFSSRSSLFSSWSLSASHNCRARRQRMDEDLNKMMLDLLDDDDEGFFHVMFQYAIHIDKHLTRQGKGRRKLPLATGRDGAVAGPPAADPVPDARQRRVPAGGGADPAAGVGPAIGAGARGYKAAVELVVHGRCPLDLHGLPCTVGNGFGGGAEGAFAEVGALEVALAGEGPWLAAAQAEPACSEGEVTGSEESLA</sequence>
<evidence type="ECO:0000313" key="4">
    <source>
        <dbReference type="Proteomes" id="UP000007015"/>
    </source>
</evidence>
<feature type="compositionally biased region" description="Basic and acidic residues" evidence="2">
    <location>
        <begin position="173"/>
        <end position="290"/>
    </location>
</feature>
<dbReference type="HOGENOM" id="CLU_401933_0_0_1"/>
<feature type="compositionally biased region" description="Basic and acidic residues" evidence="2">
    <location>
        <begin position="132"/>
        <end position="142"/>
    </location>
</feature>
<name>B8AW97_ORYSI</name>
<feature type="region of interest" description="Disordered" evidence="2">
    <location>
        <begin position="377"/>
        <end position="417"/>
    </location>
</feature>
<feature type="compositionally biased region" description="Low complexity" evidence="2">
    <location>
        <begin position="143"/>
        <end position="154"/>
    </location>
</feature>
<feature type="coiled-coil region" evidence="1">
    <location>
        <begin position="441"/>
        <end position="475"/>
    </location>
</feature>
<reference evidence="3 4" key="1">
    <citation type="journal article" date="2005" name="PLoS Biol.">
        <title>The genomes of Oryza sativa: a history of duplications.</title>
        <authorList>
            <person name="Yu J."/>
            <person name="Wang J."/>
            <person name="Lin W."/>
            <person name="Li S."/>
            <person name="Li H."/>
            <person name="Zhou J."/>
            <person name="Ni P."/>
            <person name="Dong W."/>
            <person name="Hu S."/>
            <person name="Zeng C."/>
            <person name="Zhang J."/>
            <person name="Zhang Y."/>
            <person name="Li R."/>
            <person name="Xu Z."/>
            <person name="Li S."/>
            <person name="Li X."/>
            <person name="Zheng H."/>
            <person name="Cong L."/>
            <person name="Lin L."/>
            <person name="Yin J."/>
            <person name="Geng J."/>
            <person name="Li G."/>
            <person name="Shi J."/>
            <person name="Liu J."/>
            <person name="Lv H."/>
            <person name="Li J."/>
            <person name="Wang J."/>
            <person name="Deng Y."/>
            <person name="Ran L."/>
            <person name="Shi X."/>
            <person name="Wang X."/>
            <person name="Wu Q."/>
            <person name="Li C."/>
            <person name="Ren X."/>
            <person name="Wang J."/>
            <person name="Wang X."/>
            <person name="Li D."/>
            <person name="Liu D."/>
            <person name="Zhang X."/>
            <person name="Ji Z."/>
            <person name="Zhao W."/>
            <person name="Sun Y."/>
            <person name="Zhang Z."/>
            <person name="Bao J."/>
            <person name="Han Y."/>
            <person name="Dong L."/>
            <person name="Ji J."/>
            <person name="Chen P."/>
            <person name="Wu S."/>
            <person name="Liu J."/>
            <person name="Xiao Y."/>
            <person name="Bu D."/>
            <person name="Tan J."/>
            <person name="Yang L."/>
            <person name="Ye C."/>
            <person name="Zhang J."/>
            <person name="Xu J."/>
            <person name="Zhou Y."/>
            <person name="Yu Y."/>
            <person name="Zhang B."/>
            <person name="Zhuang S."/>
            <person name="Wei H."/>
            <person name="Liu B."/>
            <person name="Lei M."/>
            <person name="Yu H."/>
            <person name="Li Y."/>
            <person name="Xu H."/>
            <person name="Wei S."/>
            <person name="He X."/>
            <person name="Fang L."/>
            <person name="Zhang Z."/>
            <person name="Zhang Y."/>
            <person name="Huang X."/>
            <person name="Su Z."/>
            <person name="Tong W."/>
            <person name="Li J."/>
            <person name="Tong Z."/>
            <person name="Li S."/>
            <person name="Ye J."/>
            <person name="Wang L."/>
            <person name="Fang L."/>
            <person name="Lei T."/>
            <person name="Chen C."/>
            <person name="Chen H."/>
            <person name="Xu Z."/>
            <person name="Li H."/>
            <person name="Huang H."/>
            <person name="Zhang F."/>
            <person name="Xu H."/>
            <person name="Li N."/>
            <person name="Zhao C."/>
            <person name="Li S."/>
            <person name="Dong L."/>
            <person name="Huang Y."/>
            <person name="Li L."/>
            <person name="Xi Y."/>
            <person name="Qi Q."/>
            <person name="Li W."/>
            <person name="Zhang B."/>
            <person name="Hu W."/>
            <person name="Zhang Y."/>
            <person name="Tian X."/>
            <person name="Jiao Y."/>
            <person name="Liang X."/>
            <person name="Jin J."/>
            <person name="Gao L."/>
            <person name="Zheng W."/>
            <person name="Hao B."/>
            <person name="Liu S."/>
            <person name="Wang W."/>
            <person name="Yuan L."/>
            <person name="Cao M."/>
            <person name="McDermott J."/>
            <person name="Samudrala R."/>
            <person name="Wang J."/>
            <person name="Wong G.K."/>
            <person name="Yang H."/>
        </authorList>
    </citation>
    <scope>NUCLEOTIDE SEQUENCE [LARGE SCALE GENOMIC DNA]</scope>
    <source>
        <strain evidence="4">cv. 93-11</strain>
    </source>
</reference>
<gene>
    <name evidence="3" type="ORF">OsI_20855</name>
</gene>
<feature type="compositionally biased region" description="Acidic residues" evidence="2">
    <location>
        <begin position="377"/>
        <end position="396"/>
    </location>
</feature>
<feature type="compositionally biased region" description="Basic residues" evidence="2">
    <location>
        <begin position="62"/>
        <end position="73"/>
    </location>
</feature>
<dbReference type="AlphaFoldDB" id="B8AW97"/>
<feature type="region of interest" description="Disordered" evidence="2">
    <location>
        <begin position="554"/>
        <end position="595"/>
    </location>
</feature>
<evidence type="ECO:0000256" key="2">
    <source>
        <dbReference type="SAM" id="MobiDB-lite"/>
    </source>
</evidence>
<accession>B8AW97</accession>
<dbReference type="EMBL" id="CM000130">
    <property type="protein sequence ID" value="EEC79637.1"/>
    <property type="molecule type" value="Genomic_DNA"/>
</dbReference>
<feature type="region of interest" description="Disordered" evidence="2">
    <location>
        <begin position="31"/>
        <end position="326"/>
    </location>
</feature>
<dbReference type="Proteomes" id="UP000007015">
    <property type="component" value="Chromosome 5"/>
</dbReference>
<keyword evidence="4" id="KW-1185">Reference proteome</keyword>
<evidence type="ECO:0000313" key="3">
    <source>
        <dbReference type="EMBL" id="EEC79637.1"/>
    </source>
</evidence>
<feature type="compositionally biased region" description="Low complexity" evidence="2">
    <location>
        <begin position="566"/>
        <end position="582"/>
    </location>
</feature>
<evidence type="ECO:0000256" key="1">
    <source>
        <dbReference type="SAM" id="Coils"/>
    </source>
</evidence>
<dbReference type="OMA" id="ISCHFIA"/>
<keyword evidence="1" id="KW-0175">Coiled coil</keyword>
<protein>
    <submittedName>
        <fullName evidence="3">Uncharacterized protein</fullName>
    </submittedName>
</protein>
<dbReference type="Gramene" id="BGIOSGA020300-TA">
    <property type="protein sequence ID" value="BGIOSGA020300-PA"/>
    <property type="gene ID" value="BGIOSGA020300"/>
</dbReference>